<organism evidence="2 3">
    <name type="scientific">Steccherinum ochraceum</name>
    <dbReference type="NCBI Taxonomy" id="92696"/>
    <lineage>
        <taxon>Eukaryota</taxon>
        <taxon>Fungi</taxon>
        <taxon>Dikarya</taxon>
        <taxon>Basidiomycota</taxon>
        <taxon>Agaricomycotina</taxon>
        <taxon>Agaricomycetes</taxon>
        <taxon>Polyporales</taxon>
        <taxon>Steccherinaceae</taxon>
        <taxon>Steccherinum</taxon>
    </lineage>
</organism>
<comment type="caution">
    <text evidence="2">The sequence shown here is derived from an EMBL/GenBank/DDBJ whole genome shotgun (WGS) entry which is preliminary data.</text>
</comment>
<dbReference type="Proteomes" id="UP000292702">
    <property type="component" value="Unassembled WGS sequence"/>
</dbReference>
<gene>
    <name evidence="2" type="ORF">EIP91_002421</name>
</gene>
<feature type="region of interest" description="Disordered" evidence="1">
    <location>
        <begin position="1"/>
        <end position="86"/>
    </location>
</feature>
<protein>
    <submittedName>
        <fullName evidence="2">Uncharacterized protein</fullName>
    </submittedName>
</protein>
<proteinExistence type="predicted"/>
<accession>A0A4R0REP2</accession>
<reference evidence="2 3" key="1">
    <citation type="submission" date="2018-11" db="EMBL/GenBank/DDBJ databases">
        <title>Genome assembly of Steccherinum ochraceum LE-BIN_3174, the white-rot fungus of the Steccherinaceae family (The Residual Polyporoid clade, Polyporales, Basidiomycota).</title>
        <authorList>
            <person name="Fedorova T.V."/>
            <person name="Glazunova O.A."/>
            <person name="Landesman E.O."/>
            <person name="Moiseenko K.V."/>
            <person name="Psurtseva N.V."/>
            <person name="Savinova O.S."/>
            <person name="Shakhova N.V."/>
            <person name="Tyazhelova T.V."/>
            <person name="Vasina D.V."/>
        </authorList>
    </citation>
    <scope>NUCLEOTIDE SEQUENCE [LARGE SCALE GENOMIC DNA]</scope>
    <source>
        <strain evidence="2 3">LE-BIN_3174</strain>
    </source>
</reference>
<feature type="compositionally biased region" description="Polar residues" evidence="1">
    <location>
        <begin position="41"/>
        <end position="51"/>
    </location>
</feature>
<keyword evidence="3" id="KW-1185">Reference proteome</keyword>
<name>A0A4R0REP2_9APHY</name>
<dbReference type="AlphaFoldDB" id="A0A4R0REP2"/>
<evidence type="ECO:0000313" key="3">
    <source>
        <dbReference type="Proteomes" id="UP000292702"/>
    </source>
</evidence>
<sequence length="204" mass="22615">MDVDTPEAKSVTKQPEARLPLPPSLPQRPRSPPRGPRNYVKTPTSARSLSPQPMAAVPSHSPVIGVNAQASSVEGQVPESPATPSSAEVVLPPLEFWGLKREDGKLVSLTDEKITLRASVTQDLDRELQKTRTQRRLQAIERMKNEAELHRAMLELTLTTMEYQYALDRRKVTIAQMEKARMGALGIDYVPPPKNNEYEPASAT</sequence>
<dbReference type="EMBL" id="RWJN01000171">
    <property type="protein sequence ID" value="TCD65616.1"/>
    <property type="molecule type" value="Genomic_DNA"/>
</dbReference>
<feature type="compositionally biased region" description="Pro residues" evidence="1">
    <location>
        <begin position="20"/>
        <end position="35"/>
    </location>
</feature>
<dbReference type="OrthoDB" id="3269397at2759"/>
<evidence type="ECO:0000313" key="2">
    <source>
        <dbReference type="EMBL" id="TCD65616.1"/>
    </source>
</evidence>
<evidence type="ECO:0000256" key="1">
    <source>
        <dbReference type="SAM" id="MobiDB-lite"/>
    </source>
</evidence>